<gene>
    <name evidence="4" type="ORF">AC578_6833</name>
</gene>
<keyword evidence="2" id="KW-0472">Membrane</keyword>
<keyword evidence="2" id="KW-1133">Transmembrane helix</keyword>
<organism evidence="4 5">
    <name type="scientific">Pseudocercospora eumusae</name>
    <dbReference type="NCBI Taxonomy" id="321146"/>
    <lineage>
        <taxon>Eukaryota</taxon>
        <taxon>Fungi</taxon>
        <taxon>Dikarya</taxon>
        <taxon>Ascomycota</taxon>
        <taxon>Pezizomycotina</taxon>
        <taxon>Dothideomycetes</taxon>
        <taxon>Dothideomycetidae</taxon>
        <taxon>Mycosphaerellales</taxon>
        <taxon>Mycosphaerellaceae</taxon>
        <taxon>Pseudocercospora</taxon>
    </lineage>
</organism>
<feature type="signal peptide" evidence="3">
    <location>
        <begin position="1"/>
        <end position="15"/>
    </location>
</feature>
<comment type="caution">
    <text evidence="4">The sequence shown here is derived from an EMBL/GenBank/DDBJ whole genome shotgun (WGS) entry which is preliminary data.</text>
</comment>
<evidence type="ECO:0000313" key="4">
    <source>
        <dbReference type="EMBL" id="KXS98304.1"/>
    </source>
</evidence>
<keyword evidence="5" id="KW-1185">Reference proteome</keyword>
<feature type="region of interest" description="Disordered" evidence="1">
    <location>
        <begin position="166"/>
        <end position="189"/>
    </location>
</feature>
<evidence type="ECO:0000256" key="2">
    <source>
        <dbReference type="SAM" id="Phobius"/>
    </source>
</evidence>
<feature type="transmembrane region" description="Helical" evidence="2">
    <location>
        <begin position="195"/>
        <end position="219"/>
    </location>
</feature>
<feature type="compositionally biased region" description="Polar residues" evidence="1">
    <location>
        <begin position="180"/>
        <end position="189"/>
    </location>
</feature>
<dbReference type="EMBL" id="LFZN01000116">
    <property type="protein sequence ID" value="KXS98304.1"/>
    <property type="molecule type" value="Genomic_DNA"/>
</dbReference>
<accession>A0A139H799</accession>
<dbReference type="STRING" id="321146.A0A139H799"/>
<evidence type="ECO:0000256" key="3">
    <source>
        <dbReference type="SAM" id="SignalP"/>
    </source>
</evidence>
<protein>
    <recommendedName>
        <fullName evidence="6">Mid2 domain-containing protein</fullName>
    </recommendedName>
</protein>
<name>A0A139H799_9PEZI</name>
<dbReference type="Proteomes" id="UP000070133">
    <property type="component" value="Unassembled WGS sequence"/>
</dbReference>
<evidence type="ECO:0000313" key="5">
    <source>
        <dbReference type="Proteomes" id="UP000070133"/>
    </source>
</evidence>
<evidence type="ECO:0000256" key="1">
    <source>
        <dbReference type="SAM" id="MobiDB-lite"/>
    </source>
</evidence>
<feature type="compositionally biased region" description="Low complexity" evidence="1">
    <location>
        <begin position="166"/>
        <end position="179"/>
    </location>
</feature>
<proteinExistence type="predicted"/>
<keyword evidence="3" id="KW-0732">Signal</keyword>
<dbReference type="AlphaFoldDB" id="A0A139H799"/>
<reference evidence="4 5" key="1">
    <citation type="submission" date="2015-07" db="EMBL/GenBank/DDBJ databases">
        <title>Comparative genomics of the Sigatoka disease complex on banana suggests a link between parallel evolutionary changes in Pseudocercospora fijiensis and Pseudocercospora eumusae and increased virulence on the banana host.</title>
        <authorList>
            <person name="Chang T.-C."/>
            <person name="Salvucci A."/>
            <person name="Crous P.W."/>
            <person name="Stergiopoulos I."/>
        </authorList>
    </citation>
    <scope>NUCLEOTIDE SEQUENCE [LARGE SCALE GENOMIC DNA]</scope>
    <source>
        <strain evidence="4 5">CBS 114824</strain>
    </source>
</reference>
<dbReference type="OrthoDB" id="5215637at2759"/>
<feature type="chain" id="PRO_5012158682" description="Mid2 domain-containing protein" evidence="3">
    <location>
        <begin position="16"/>
        <end position="274"/>
    </location>
</feature>
<sequence>MILFATISLLELVSSECYTSNGLPASDDYAQCQDFDFCCKVTDTCSPTTGLCQDINNHGNGSLTTLDGGQFNFTGLFQSVACINKDYSGCNDQCLFGSDNTAGYIWACNDDLTEFCCNNGNPGLEIFRGCCVEGRTFRLESTTTSTSSSTLAPTSTADMATLTASISTTASSHSPSDTANTDPPGNGPYQSGSNLATILGTSISIPIAVAGLVVSLLTYRHKQRKRRRLSALSDQAPTQHENPLIEASEYGRLARETRRQNFVMRIVHMTELRT</sequence>
<keyword evidence="2" id="KW-0812">Transmembrane</keyword>
<evidence type="ECO:0008006" key="6">
    <source>
        <dbReference type="Google" id="ProtNLM"/>
    </source>
</evidence>